<feature type="short sequence motif" description="GXSXG" evidence="4">
    <location>
        <begin position="43"/>
        <end position="47"/>
    </location>
</feature>
<dbReference type="InterPro" id="IPR016035">
    <property type="entry name" value="Acyl_Trfase/lysoPLipase"/>
</dbReference>
<keyword evidence="3 4" id="KW-0443">Lipid metabolism</keyword>
<comment type="caution">
    <text evidence="4">Lacks conserved residue(s) required for the propagation of feature annotation.</text>
</comment>
<dbReference type="GO" id="GO:0016787">
    <property type="term" value="F:hydrolase activity"/>
    <property type="evidence" value="ECO:0007669"/>
    <property type="project" value="UniProtKB-UniRule"/>
</dbReference>
<dbReference type="Pfam" id="PF01734">
    <property type="entry name" value="Patatin"/>
    <property type="match status" value="1"/>
</dbReference>
<sequence length="324" mass="36429">MQPKYVLSLDGGGSHLLIQLSVLACLEEDSGISTYDRFDMVAGSSSGGMVACLILGRATSAAEVIQLILRDKLLESMMAERWMNWLLNRLQIRPKYTGTSKSRALQKELGSLRLSSLDKQIFIPCFNLDRDQLEIFTRNSQTDFLLSEIADACTAAPAYFPPVQMEDGDWRIDGGVGMNNPGLGAYLHARQIWQDHDIKVLSIGSGWRSFAFDGFKARAYGGVQWSAKGIASVILREKMMANAKMTEAVFGEHVLYINHHLKNYDMPDHMDSANNPVHQKKALEIGRLWYAQNRQRISHWIPESPILTVNQFIESLSPHEQNDL</sequence>
<accession>A0A1I4AZZ7</accession>
<dbReference type="PROSITE" id="PS51635">
    <property type="entry name" value="PNPLA"/>
    <property type="match status" value="1"/>
</dbReference>
<evidence type="ECO:0000313" key="6">
    <source>
        <dbReference type="EMBL" id="SFK61249.1"/>
    </source>
</evidence>
<evidence type="ECO:0000313" key="7">
    <source>
        <dbReference type="Proteomes" id="UP000199533"/>
    </source>
</evidence>
<organism evidence="6 7">
    <name type="scientific">Nitrosomonas aestuarii</name>
    <dbReference type="NCBI Taxonomy" id="52441"/>
    <lineage>
        <taxon>Bacteria</taxon>
        <taxon>Pseudomonadati</taxon>
        <taxon>Pseudomonadota</taxon>
        <taxon>Betaproteobacteria</taxon>
        <taxon>Nitrosomonadales</taxon>
        <taxon>Nitrosomonadaceae</taxon>
        <taxon>Nitrosomonas</taxon>
    </lineage>
</organism>
<evidence type="ECO:0000259" key="5">
    <source>
        <dbReference type="PROSITE" id="PS51635"/>
    </source>
</evidence>
<evidence type="ECO:0000256" key="1">
    <source>
        <dbReference type="ARBA" id="ARBA00022801"/>
    </source>
</evidence>
<proteinExistence type="predicted"/>
<protein>
    <submittedName>
        <fullName evidence="6">Patatin-like phospholipase</fullName>
    </submittedName>
</protein>
<name>A0A1I4AZZ7_9PROT</name>
<dbReference type="PANTHER" id="PTHR32241">
    <property type="entry name" value="PATATIN-LIKE PROTEIN 6"/>
    <property type="match status" value="1"/>
</dbReference>
<dbReference type="InterPro" id="IPR002641">
    <property type="entry name" value="PNPLA_dom"/>
</dbReference>
<dbReference type="PROSITE" id="PS51257">
    <property type="entry name" value="PROKAR_LIPOPROTEIN"/>
    <property type="match status" value="1"/>
</dbReference>
<keyword evidence="7" id="KW-1185">Reference proteome</keyword>
<reference evidence="7" key="1">
    <citation type="submission" date="2016-10" db="EMBL/GenBank/DDBJ databases">
        <authorList>
            <person name="Varghese N."/>
            <person name="Submissions S."/>
        </authorList>
    </citation>
    <scope>NUCLEOTIDE SEQUENCE [LARGE SCALE GENOMIC DNA]</scope>
    <source>
        <strain evidence="7">Nm69</strain>
    </source>
</reference>
<keyword evidence="2 4" id="KW-0442">Lipid degradation</keyword>
<dbReference type="STRING" id="52441.SAMN05216302_101086"/>
<dbReference type="OrthoDB" id="9807112at2"/>
<dbReference type="AlphaFoldDB" id="A0A1I4AZZ7"/>
<dbReference type="EMBL" id="FOSP01000010">
    <property type="protein sequence ID" value="SFK61249.1"/>
    <property type="molecule type" value="Genomic_DNA"/>
</dbReference>
<dbReference type="PANTHER" id="PTHR32241:SF3">
    <property type="entry name" value="PATATIN-LIKE PROTEIN 6"/>
    <property type="match status" value="1"/>
</dbReference>
<dbReference type="SUPFAM" id="SSF52151">
    <property type="entry name" value="FabD/lysophospholipase-like"/>
    <property type="match status" value="1"/>
</dbReference>
<dbReference type="Proteomes" id="UP000199533">
    <property type="component" value="Unassembled WGS sequence"/>
</dbReference>
<feature type="short sequence motif" description="DGA/G" evidence="4">
    <location>
        <begin position="173"/>
        <end position="175"/>
    </location>
</feature>
<gene>
    <name evidence="6" type="ORF">SAMN05216302_101086</name>
</gene>
<evidence type="ECO:0000256" key="4">
    <source>
        <dbReference type="PROSITE-ProRule" id="PRU01161"/>
    </source>
</evidence>
<dbReference type="Gene3D" id="3.40.1090.10">
    <property type="entry name" value="Cytosolic phospholipase A2 catalytic domain"/>
    <property type="match status" value="1"/>
</dbReference>
<dbReference type="GO" id="GO:0016042">
    <property type="term" value="P:lipid catabolic process"/>
    <property type="evidence" value="ECO:0007669"/>
    <property type="project" value="UniProtKB-UniRule"/>
</dbReference>
<feature type="active site" description="Proton acceptor" evidence="4">
    <location>
        <position position="173"/>
    </location>
</feature>
<dbReference type="CDD" id="cd07199">
    <property type="entry name" value="Pat17_PNPLA8_PNPLA9_like"/>
    <property type="match status" value="1"/>
</dbReference>
<feature type="active site" description="Nucleophile" evidence="4">
    <location>
        <position position="45"/>
    </location>
</feature>
<dbReference type="RefSeq" id="WP_090698985.1">
    <property type="nucleotide sequence ID" value="NZ_FOSP01000010.1"/>
</dbReference>
<evidence type="ECO:0000256" key="3">
    <source>
        <dbReference type="ARBA" id="ARBA00023098"/>
    </source>
</evidence>
<feature type="domain" description="PNPLA" evidence="5">
    <location>
        <begin position="7"/>
        <end position="186"/>
    </location>
</feature>
<keyword evidence="1 4" id="KW-0378">Hydrolase</keyword>
<evidence type="ECO:0000256" key="2">
    <source>
        <dbReference type="ARBA" id="ARBA00022963"/>
    </source>
</evidence>